<feature type="region of interest" description="Disordered" evidence="1">
    <location>
        <begin position="809"/>
        <end position="831"/>
    </location>
</feature>
<organism evidence="2 3">
    <name type="scientific">Triangularia setosa</name>
    <dbReference type="NCBI Taxonomy" id="2587417"/>
    <lineage>
        <taxon>Eukaryota</taxon>
        <taxon>Fungi</taxon>
        <taxon>Dikarya</taxon>
        <taxon>Ascomycota</taxon>
        <taxon>Pezizomycotina</taxon>
        <taxon>Sordariomycetes</taxon>
        <taxon>Sordariomycetidae</taxon>
        <taxon>Sordariales</taxon>
        <taxon>Podosporaceae</taxon>
        <taxon>Triangularia</taxon>
    </lineage>
</organism>
<reference evidence="2" key="1">
    <citation type="journal article" date="2023" name="Mol. Phylogenet. Evol.">
        <title>Genome-scale phylogeny and comparative genomics of the fungal order Sordariales.</title>
        <authorList>
            <person name="Hensen N."/>
            <person name="Bonometti L."/>
            <person name="Westerberg I."/>
            <person name="Brannstrom I.O."/>
            <person name="Guillou S."/>
            <person name="Cros-Aarteil S."/>
            <person name="Calhoun S."/>
            <person name="Haridas S."/>
            <person name="Kuo A."/>
            <person name="Mondo S."/>
            <person name="Pangilinan J."/>
            <person name="Riley R."/>
            <person name="LaButti K."/>
            <person name="Andreopoulos B."/>
            <person name="Lipzen A."/>
            <person name="Chen C."/>
            <person name="Yan M."/>
            <person name="Daum C."/>
            <person name="Ng V."/>
            <person name="Clum A."/>
            <person name="Steindorff A."/>
            <person name="Ohm R.A."/>
            <person name="Martin F."/>
            <person name="Silar P."/>
            <person name="Natvig D.O."/>
            <person name="Lalanne C."/>
            <person name="Gautier V."/>
            <person name="Ament-Velasquez S.L."/>
            <person name="Kruys A."/>
            <person name="Hutchinson M.I."/>
            <person name="Powell A.J."/>
            <person name="Barry K."/>
            <person name="Miller A.N."/>
            <person name="Grigoriev I.V."/>
            <person name="Debuchy R."/>
            <person name="Gladieux P."/>
            <person name="Hiltunen Thoren M."/>
            <person name="Johannesson H."/>
        </authorList>
    </citation>
    <scope>NUCLEOTIDE SEQUENCE</scope>
    <source>
        <strain evidence="2">CBS 892.96</strain>
    </source>
</reference>
<gene>
    <name evidence="2" type="ORF">QBC36DRAFT_250674</name>
</gene>
<comment type="caution">
    <text evidence="2">The sequence shown here is derived from an EMBL/GenBank/DDBJ whole genome shotgun (WGS) entry which is preliminary data.</text>
</comment>
<feature type="region of interest" description="Disordered" evidence="1">
    <location>
        <begin position="921"/>
        <end position="949"/>
    </location>
</feature>
<dbReference type="Pfam" id="PF03659">
    <property type="entry name" value="Glyco_hydro_71"/>
    <property type="match status" value="1"/>
</dbReference>
<evidence type="ECO:0000256" key="1">
    <source>
        <dbReference type="SAM" id="MobiDB-lite"/>
    </source>
</evidence>
<accession>A0AAN7A2D5</accession>
<feature type="compositionally biased region" description="Low complexity" evidence="1">
    <location>
        <begin position="921"/>
        <end position="939"/>
    </location>
</feature>
<dbReference type="AlphaFoldDB" id="A0AAN7A2D5"/>
<dbReference type="Gene3D" id="3.20.20.80">
    <property type="entry name" value="Glycosidases"/>
    <property type="match status" value="1"/>
</dbReference>
<sequence length="1071" mass="115090">MAYDEGTDSVSVARAFVAAADLGFKLFFSFDYAGRGPWPAWSVKSYLTLYMNNPAHFRHNDRPLVSTFEGPEQAEDWHNIKDLTNCFFVPDWSSLGAKAAMEAGGGVADGLFSWAAWPWGPQNMDTYVDASYLQYLAGKPYMMPVSPWFYTNLPQWKKNWLWRGDNLWFDRWQEVQTVDPEWVQIISWNDYAFSLSLGESHYIGPIRNNALAAMRSAPFNFVNNMPHDAWRTFLPTAIDLYTKKTATVTKEGVVYWYRPNPRSACSDGLTTGNTASQLQIEFPPAEVMGDSVFYTAQLSSSATITVSIGGVSVAGTWSDVPAGGAGLYHGNVTFNGRTGSVKVTLSRSGSEIASSTGTSITSSCSSVNWNAWVGQALASGSVSKSLSLKNSVCVRGTGANDFAPLCTFACEYGYCPIGACTCLARGPQKKLPPYTGVTAFPIAGRSADYSGLCSHNCNLGKIGDPGCPSSVCGTAEVPLVVPTVSPFLPPACTRGVGSPGWEGLCSYACNFGFCPSRICTCTQRGGLNQPPPVIRDTEGYALQPGVNDYGICDFACKRGYCPAGSCNQKPKSGSGEDAAISGEIWKNSDLIPVVGCSPPCVVILPPYELPTTTTISCAPTTMTMMESWIHGSPAVTTVRTISFPPIVTNQIPVFNINITQAAVDSATYRVTPSLFCVAPLTIKPPASVTSTEFSSSELTYYLTSTPPATETFPPSLTDKKTKVSFTSTDKVMPTCTSNCGKKCTGENCSDCRRKCSCISCCKGCKNDKKNGNDDDSGDDDDESPVWIWPEIPEIPIPCVGYTCPPGSSPAKAGGGGSGNPDDDDPSCSTKSETTHRTVFCKFTSSEPLWTVTTTCTSTRTPTITGCNLQPTTTTKYTSSNCETGAAYTPVWKYGAPVPGPGDKAWGGFIYTWGTYTTDDGWADSDTTTTTTPTTASSTPKPTPDGPIPTGASGMAASFAIWYWKQDSKQYYYGYDSSPPNRPSNCAAGSYQWRVDATNFEAPTSLSGVKVYGDSSCRFTKSDMKLRCNNWATATCKDWTNGSGPAGENCGYSPEKGLYNHYAAVLGCTWDY</sequence>
<reference evidence="2" key="2">
    <citation type="submission" date="2023-05" db="EMBL/GenBank/DDBJ databases">
        <authorList>
            <consortium name="Lawrence Berkeley National Laboratory"/>
            <person name="Steindorff A."/>
            <person name="Hensen N."/>
            <person name="Bonometti L."/>
            <person name="Westerberg I."/>
            <person name="Brannstrom I.O."/>
            <person name="Guillou S."/>
            <person name="Cros-Aarteil S."/>
            <person name="Calhoun S."/>
            <person name="Haridas S."/>
            <person name="Kuo A."/>
            <person name="Mondo S."/>
            <person name="Pangilinan J."/>
            <person name="Riley R."/>
            <person name="Labutti K."/>
            <person name="Andreopoulos B."/>
            <person name="Lipzen A."/>
            <person name="Chen C."/>
            <person name="Yanf M."/>
            <person name="Daum C."/>
            <person name="Ng V."/>
            <person name="Clum A."/>
            <person name="Ohm R."/>
            <person name="Martin F."/>
            <person name="Silar P."/>
            <person name="Natvig D."/>
            <person name="Lalanne C."/>
            <person name="Gautier V."/>
            <person name="Ament-Velasquez S.L."/>
            <person name="Kruys A."/>
            <person name="Hutchinson M.I."/>
            <person name="Powell A.J."/>
            <person name="Barry K."/>
            <person name="Miller A.N."/>
            <person name="Grigoriev I.V."/>
            <person name="Debuchy R."/>
            <person name="Gladieux P."/>
            <person name="Thoren M.H."/>
            <person name="Johannesson H."/>
        </authorList>
    </citation>
    <scope>NUCLEOTIDE SEQUENCE</scope>
    <source>
        <strain evidence="2">CBS 892.96</strain>
    </source>
</reference>
<dbReference type="EMBL" id="MU866752">
    <property type="protein sequence ID" value="KAK4170815.1"/>
    <property type="molecule type" value="Genomic_DNA"/>
</dbReference>
<dbReference type="CDD" id="cd11577">
    <property type="entry name" value="GH71"/>
    <property type="match status" value="1"/>
</dbReference>
<keyword evidence="3" id="KW-1185">Reference proteome</keyword>
<dbReference type="GO" id="GO:0051118">
    <property type="term" value="F:glucan endo-1,3-alpha-glucosidase activity"/>
    <property type="evidence" value="ECO:0007669"/>
    <property type="project" value="InterPro"/>
</dbReference>
<dbReference type="Proteomes" id="UP001302321">
    <property type="component" value="Unassembled WGS sequence"/>
</dbReference>
<dbReference type="InterPro" id="IPR005197">
    <property type="entry name" value="Glyco_hydro_71"/>
</dbReference>
<evidence type="ECO:0000313" key="3">
    <source>
        <dbReference type="Proteomes" id="UP001302321"/>
    </source>
</evidence>
<protein>
    <submittedName>
        <fullName evidence="2">Family 71 putative glycoside hydrolase</fullName>
    </submittedName>
</protein>
<name>A0AAN7A2D5_9PEZI</name>
<evidence type="ECO:0000313" key="2">
    <source>
        <dbReference type="EMBL" id="KAK4170815.1"/>
    </source>
</evidence>
<proteinExistence type="predicted"/>
<keyword evidence="2" id="KW-0378">Hydrolase</keyword>